<dbReference type="AlphaFoldDB" id="A0A919YE54"/>
<feature type="transmembrane region" description="Helical" evidence="1">
    <location>
        <begin position="56"/>
        <end position="75"/>
    </location>
</feature>
<protein>
    <submittedName>
        <fullName evidence="2">Uncharacterized protein</fullName>
    </submittedName>
</protein>
<comment type="caution">
    <text evidence="2">The sequence shown here is derived from an EMBL/GenBank/DDBJ whole genome shotgun (WGS) entry which is preliminary data.</text>
</comment>
<keyword evidence="1" id="KW-0812">Transmembrane</keyword>
<keyword evidence="3" id="KW-1185">Reference proteome</keyword>
<evidence type="ECO:0000256" key="1">
    <source>
        <dbReference type="SAM" id="Phobius"/>
    </source>
</evidence>
<name>A0A919YE54_9BACL</name>
<evidence type="ECO:0000313" key="2">
    <source>
        <dbReference type="EMBL" id="GIO47583.1"/>
    </source>
</evidence>
<dbReference type="RefSeq" id="WP_212978419.1">
    <property type="nucleotide sequence ID" value="NZ_AP025343.1"/>
</dbReference>
<reference evidence="2 3" key="1">
    <citation type="submission" date="2021-03" db="EMBL/GenBank/DDBJ databases">
        <title>Antimicrobial resistance genes in bacteria isolated from Japanese honey, and their potential for conferring macrolide and lincosamide resistance in the American foulbrood pathogen Paenibacillus larvae.</title>
        <authorList>
            <person name="Okamoto M."/>
            <person name="Kumagai M."/>
            <person name="Kanamori H."/>
            <person name="Takamatsu D."/>
        </authorList>
    </citation>
    <scope>NUCLEOTIDE SEQUENCE [LARGE SCALE GENOMIC DNA]</scope>
    <source>
        <strain evidence="2 3">J34TS1</strain>
    </source>
</reference>
<keyword evidence="1" id="KW-0472">Membrane</keyword>
<organism evidence="2 3">
    <name type="scientific">Paenibacillus azoreducens</name>
    <dbReference type="NCBI Taxonomy" id="116718"/>
    <lineage>
        <taxon>Bacteria</taxon>
        <taxon>Bacillati</taxon>
        <taxon>Bacillota</taxon>
        <taxon>Bacilli</taxon>
        <taxon>Bacillales</taxon>
        <taxon>Paenibacillaceae</taxon>
        <taxon>Paenibacillus</taxon>
    </lineage>
</organism>
<proteinExistence type="predicted"/>
<dbReference type="EMBL" id="BORT01000008">
    <property type="protein sequence ID" value="GIO47583.1"/>
    <property type="molecule type" value="Genomic_DNA"/>
</dbReference>
<gene>
    <name evidence="2" type="ORF">J34TS1_23480</name>
</gene>
<evidence type="ECO:0000313" key="3">
    <source>
        <dbReference type="Proteomes" id="UP000682811"/>
    </source>
</evidence>
<accession>A0A919YE54</accession>
<keyword evidence="1" id="KW-1133">Transmembrane helix</keyword>
<sequence length="83" mass="9627">MHVFIRQPSHVKYRNVAKVHPFQAFDGVEREIVAKVHQFNHESSIYAQKVEKRCTFASFLAMIAGTIKIAALLQLTRWKMEQA</sequence>
<dbReference type="Proteomes" id="UP000682811">
    <property type="component" value="Unassembled WGS sequence"/>
</dbReference>